<protein>
    <submittedName>
        <fullName evidence="3">M48 family metallopeptidase</fullName>
        <ecNumber evidence="3">3.4.24.-</ecNumber>
    </submittedName>
</protein>
<gene>
    <name evidence="3" type="ORF">ACFPQB_03820</name>
</gene>
<evidence type="ECO:0000313" key="4">
    <source>
        <dbReference type="Proteomes" id="UP001596072"/>
    </source>
</evidence>
<proteinExistence type="predicted"/>
<dbReference type="CDD" id="cd07344">
    <property type="entry name" value="M48_yhfN_like"/>
    <property type="match status" value="1"/>
</dbReference>
<name>A0ABW0ZAI8_9ACTN</name>
<dbReference type="GO" id="GO:0016787">
    <property type="term" value="F:hydrolase activity"/>
    <property type="evidence" value="ECO:0007669"/>
    <property type="project" value="UniProtKB-KW"/>
</dbReference>
<feature type="region of interest" description="Disordered" evidence="1">
    <location>
        <begin position="169"/>
        <end position="188"/>
    </location>
</feature>
<dbReference type="InterPro" id="IPR002725">
    <property type="entry name" value="YgjP-like_metallopeptidase"/>
</dbReference>
<keyword evidence="4" id="KW-1185">Reference proteome</keyword>
<dbReference type="PANTHER" id="PTHR30399">
    <property type="entry name" value="UNCHARACTERIZED PROTEIN YGJP"/>
    <property type="match status" value="1"/>
</dbReference>
<reference evidence="4" key="1">
    <citation type="journal article" date="2019" name="Int. J. Syst. Evol. Microbiol.">
        <title>The Global Catalogue of Microorganisms (GCM) 10K type strain sequencing project: providing services to taxonomists for standard genome sequencing and annotation.</title>
        <authorList>
            <consortium name="The Broad Institute Genomics Platform"/>
            <consortium name="The Broad Institute Genome Sequencing Center for Infectious Disease"/>
            <person name="Wu L."/>
            <person name="Ma J."/>
        </authorList>
    </citation>
    <scope>NUCLEOTIDE SEQUENCE [LARGE SCALE GENOMIC DNA]</scope>
    <source>
        <strain evidence="4">YIM 94188</strain>
    </source>
</reference>
<evidence type="ECO:0000256" key="1">
    <source>
        <dbReference type="SAM" id="MobiDB-lite"/>
    </source>
</evidence>
<dbReference type="EMBL" id="JBHSNS010000001">
    <property type="protein sequence ID" value="MFC5728031.1"/>
    <property type="molecule type" value="Genomic_DNA"/>
</dbReference>
<dbReference type="Gene3D" id="3.30.2010.10">
    <property type="entry name" value="Metalloproteases ('zincins'), catalytic domain"/>
    <property type="match status" value="1"/>
</dbReference>
<evidence type="ECO:0000313" key="3">
    <source>
        <dbReference type="EMBL" id="MFC5728031.1"/>
    </source>
</evidence>
<dbReference type="PANTHER" id="PTHR30399:SF1">
    <property type="entry name" value="UTP PYROPHOSPHATASE"/>
    <property type="match status" value="1"/>
</dbReference>
<sequence>MGARSKPRVEVRRSERRRRTVSAYRDGDKIVVLVPASLTVAEERAWVTKMVARIQRKEQRQLAPRKWSPSDLKNRAQSLSDAYLGGIAVPESVQWVGNQRSRWGSCTPSDRTIRLSERLQRMPEWVIDYVIVHELAHLIEPHHNDKFWAWVAHYPDAEKAKGYLAGWSDAARLPRPPSEEVGTGEEVD</sequence>
<keyword evidence="3" id="KW-0378">Hydrolase</keyword>
<dbReference type="Proteomes" id="UP001596072">
    <property type="component" value="Unassembled WGS sequence"/>
</dbReference>
<dbReference type="EC" id="3.4.24.-" evidence="3"/>
<organism evidence="3 4">
    <name type="scientific">Nocardioides vastitatis</name>
    <dbReference type="NCBI Taxonomy" id="2568655"/>
    <lineage>
        <taxon>Bacteria</taxon>
        <taxon>Bacillati</taxon>
        <taxon>Actinomycetota</taxon>
        <taxon>Actinomycetes</taxon>
        <taxon>Propionibacteriales</taxon>
        <taxon>Nocardioidaceae</taxon>
        <taxon>Nocardioides</taxon>
    </lineage>
</organism>
<accession>A0ABW0ZAI8</accession>
<evidence type="ECO:0000259" key="2">
    <source>
        <dbReference type="Pfam" id="PF01863"/>
    </source>
</evidence>
<dbReference type="Pfam" id="PF01863">
    <property type="entry name" value="YgjP-like"/>
    <property type="match status" value="1"/>
</dbReference>
<dbReference type="RefSeq" id="WP_136431684.1">
    <property type="nucleotide sequence ID" value="NZ_JBHSNS010000001.1"/>
</dbReference>
<comment type="caution">
    <text evidence="3">The sequence shown here is derived from an EMBL/GenBank/DDBJ whole genome shotgun (WGS) entry which is preliminary data.</text>
</comment>
<feature type="domain" description="YgjP-like metallopeptidase" evidence="2">
    <location>
        <begin position="58"/>
        <end position="164"/>
    </location>
</feature>
<dbReference type="InterPro" id="IPR053136">
    <property type="entry name" value="UTP_pyrophosphatase-like"/>
</dbReference>